<evidence type="ECO:0000313" key="9">
    <source>
        <dbReference type="EMBL" id="KAL1492456.1"/>
    </source>
</evidence>
<keyword evidence="10" id="KW-1185">Reference proteome</keyword>
<protein>
    <recommendedName>
        <fullName evidence="8">DDE Tnp4 domain-containing protein</fullName>
    </recommendedName>
</protein>
<dbReference type="Pfam" id="PF13359">
    <property type="entry name" value="DDE_Tnp_4"/>
    <property type="match status" value="1"/>
</dbReference>
<dbReference type="InterPro" id="IPR045249">
    <property type="entry name" value="HARBI1-like"/>
</dbReference>
<keyword evidence="7" id="KW-0539">Nucleus</keyword>
<comment type="caution">
    <text evidence="9">The sequence shown here is derived from an EMBL/GenBank/DDBJ whole genome shotgun (WGS) entry which is preliminary data.</text>
</comment>
<dbReference type="InterPro" id="IPR027806">
    <property type="entry name" value="HARBI1_dom"/>
</dbReference>
<evidence type="ECO:0000313" key="10">
    <source>
        <dbReference type="Proteomes" id="UP001566132"/>
    </source>
</evidence>
<evidence type="ECO:0000256" key="3">
    <source>
        <dbReference type="ARBA" id="ARBA00006958"/>
    </source>
</evidence>
<reference evidence="9 10" key="1">
    <citation type="submission" date="2024-05" db="EMBL/GenBank/DDBJ databases">
        <title>Genetic variation in Jamaican populations of the coffee berry borer (Hypothenemus hampei).</title>
        <authorList>
            <person name="Errbii M."/>
            <person name="Myrie A."/>
        </authorList>
    </citation>
    <scope>NUCLEOTIDE SEQUENCE [LARGE SCALE GENOMIC DNA]</scope>
    <source>
        <strain evidence="9">JA-Hopewell-2020-01-JO</strain>
        <tissue evidence="9">Whole body</tissue>
    </source>
</reference>
<name>A0ABD1ECT3_HYPHA</name>
<comment type="subcellular location">
    <subcellularLocation>
        <location evidence="2">Nucleus</location>
    </subcellularLocation>
</comment>
<feature type="domain" description="DDE Tnp4" evidence="8">
    <location>
        <begin position="28"/>
        <end position="108"/>
    </location>
</feature>
<keyword evidence="6" id="KW-0378">Hydrolase</keyword>
<dbReference type="GO" id="GO:0046872">
    <property type="term" value="F:metal ion binding"/>
    <property type="evidence" value="ECO:0007669"/>
    <property type="project" value="UniProtKB-KW"/>
</dbReference>
<dbReference type="PANTHER" id="PTHR22930:SF85">
    <property type="entry name" value="GH03217P-RELATED"/>
    <property type="match status" value="1"/>
</dbReference>
<evidence type="ECO:0000256" key="6">
    <source>
        <dbReference type="ARBA" id="ARBA00022801"/>
    </source>
</evidence>
<dbReference type="EMBL" id="JBDJPC010000008">
    <property type="protein sequence ID" value="KAL1492456.1"/>
    <property type="molecule type" value="Genomic_DNA"/>
</dbReference>
<accession>A0ABD1ECT3</accession>
<sequence>MEDFLYLYDSSDSSDEDILTLGDPKIRNENYIADSGYPLQPHLLTPFRDRGQLNERQKYYNVMLAKNRYIIEHCFGILKQKFRQLYHVKLQKMQYIVHLIRAACVLHNSALEDNFDIDDALDNFNIENLFRDANNDIEIVIDVDDVEEEDQNAQRIRDNIVNNLE</sequence>
<dbReference type="GO" id="GO:0004518">
    <property type="term" value="F:nuclease activity"/>
    <property type="evidence" value="ECO:0007669"/>
    <property type="project" value="UniProtKB-KW"/>
</dbReference>
<evidence type="ECO:0000256" key="2">
    <source>
        <dbReference type="ARBA" id="ARBA00004123"/>
    </source>
</evidence>
<evidence type="ECO:0000256" key="1">
    <source>
        <dbReference type="ARBA" id="ARBA00001968"/>
    </source>
</evidence>
<evidence type="ECO:0000256" key="5">
    <source>
        <dbReference type="ARBA" id="ARBA00022723"/>
    </source>
</evidence>
<keyword evidence="5" id="KW-0479">Metal-binding</keyword>
<comment type="similarity">
    <text evidence="3">Belongs to the HARBI1 family.</text>
</comment>
<proteinExistence type="inferred from homology"/>
<evidence type="ECO:0000259" key="8">
    <source>
        <dbReference type="Pfam" id="PF13359"/>
    </source>
</evidence>
<keyword evidence="4" id="KW-0540">Nuclease</keyword>
<organism evidence="9 10">
    <name type="scientific">Hypothenemus hampei</name>
    <name type="common">Coffee berry borer</name>
    <dbReference type="NCBI Taxonomy" id="57062"/>
    <lineage>
        <taxon>Eukaryota</taxon>
        <taxon>Metazoa</taxon>
        <taxon>Ecdysozoa</taxon>
        <taxon>Arthropoda</taxon>
        <taxon>Hexapoda</taxon>
        <taxon>Insecta</taxon>
        <taxon>Pterygota</taxon>
        <taxon>Neoptera</taxon>
        <taxon>Endopterygota</taxon>
        <taxon>Coleoptera</taxon>
        <taxon>Polyphaga</taxon>
        <taxon>Cucujiformia</taxon>
        <taxon>Curculionidae</taxon>
        <taxon>Scolytinae</taxon>
        <taxon>Hypothenemus</taxon>
    </lineage>
</organism>
<gene>
    <name evidence="9" type="ORF">ABEB36_010708</name>
</gene>
<comment type="cofactor">
    <cofactor evidence="1">
        <name>a divalent metal cation</name>
        <dbReference type="ChEBI" id="CHEBI:60240"/>
    </cofactor>
</comment>
<dbReference type="Proteomes" id="UP001566132">
    <property type="component" value="Unassembled WGS sequence"/>
</dbReference>
<evidence type="ECO:0000256" key="7">
    <source>
        <dbReference type="ARBA" id="ARBA00023242"/>
    </source>
</evidence>
<evidence type="ECO:0000256" key="4">
    <source>
        <dbReference type="ARBA" id="ARBA00022722"/>
    </source>
</evidence>
<dbReference type="AlphaFoldDB" id="A0ABD1ECT3"/>
<dbReference type="GO" id="GO:0016787">
    <property type="term" value="F:hydrolase activity"/>
    <property type="evidence" value="ECO:0007669"/>
    <property type="project" value="UniProtKB-KW"/>
</dbReference>
<dbReference type="PANTHER" id="PTHR22930">
    <property type="match status" value="1"/>
</dbReference>
<dbReference type="GO" id="GO:0005634">
    <property type="term" value="C:nucleus"/>
    <property type="evidence" value="ECO:0007669"/>
    <property type="project" value="UniProtKB-SubCell"/>
</dbReference>